<feature type="compositionally biased region" description="Polar residues" evidence="1">
    <location>
        <begin position="20"/>
        <end position="30"/>
    </location>
</feature>
<proteinExistence type="predicted"/>
<dbReference type="EMBL" id="LCTW02000063">
    <property type="protein sequence ID" value="KXX80312.1"/>
    <property type="molecule type" value="Genomic_DNA"/>
</dbReference>
<name>A0A175WF96_9PEZI</name>
<dbReference type="OrthoDB" id="3359339at2759"/>
<dbReference type="Proteomes" id="UP000078237">
    <property type="component" value="Unassembled WGS sequence"/>
</dbReference>
<evidence type="ECO:0000313" key="3">
    <source>
        <dbReference type="EMBL" id="KXX82363.1"/>
    </source>
</evidence>
<comment type="caution">
    <text evidence="3">The sequence shown here is derived from an EMBL/GenBank/DDBJ whole genome shotgun (WGS) entry which is preliminary data.</text>
</comment>
<reference evidence="3 4" key="3">
    <citation type="submission" date="2016-01" db="EMBL/GenBank/DDBJ databases">
        <title>Madurella mycetomatis genome sequencing.</title>
        <authorList>
            <person name="Van De Sande W."/>
        </authorList>
    </citation>
    <scope>NUCLEOTIDE SEQUENCE [LARGE SCALE GENOMIC DNA]</scope>
    <source>
        <strain evidence="3">Mm55</strain>
        <strain evidence="4">mm55</strain>
    </source>
</reference>
<feature type="region of interest" description="Disordered" evidence="1">
    <location>
        <begin position="1"/>
        <end position="37"/>
    </location>
</feature>
<sequence>MAGQGTDKSKLNEIAHQAEQDLNTYQSKTGTGKGRATGLEDFGVNELAENKFPGASVKVGEDLVTNRSYDRRIPGDEGGDADERGRFVRGSAYEGVGGPEDKTARVYQENPGKIEESTVKGWGKDPQQVERANLRTDRPDLLPTEEAIGGRGREPATQDEMSEQGRLAAKANLGLAPQSREDVPAQGSRGSQFKGEYYEVPEGVPDARADQNEIPPESVVETSKNI</sequence>
<accession>A0A175WF96</accession>
<dbReference type="EMBL" id="LCTW02000016">
    <property type="protein sequence ID" value="KXX82363.1"/>
    <property type="molecule type" value="Genomic_DNA"/>
</dbReference>
<dbReference type="VEuPathDB" id="FungiDB:MMYC01_203363"/>
<evidence type="ECO:0000313" key="4">
    <source>
        <dbReference type="Proteomes" id="UP000078237"/>
    </source>
</evidence>
<dbReference type="AlphaFoldDB" id="A0A175WF96"/>
<keyword evidence="4" id="KW-1185">Reference proteome</keyword>
<dbReference type="VEuPathDB" id="FungiDB:MMYC01_201321"/>
<reference evidence="4" key="2">
    <citation type="submission" date="2015-06" db="EMBL/GenBank/DDBJ databases">
        <authorList>
            <person name="van de Sande W.W.J."/>
        </authorList>
    </citation>
    <scope>NUCLEOTIDE SEQUENCE [LARGE SCALE GENOMIC DNA]</scope>
    <source>
        <strain evidence="4">mm55</strain>
    </source>
</reference>
<reference evidence="3" key="1">
    <citation type="submission" date="2015-06" db="EMBL/GenBank/DDBJ databases">
        <authorList>
            <person name="Hoefler B.C."/>
            <person name="Straight P.D."/>
        </authorList>
    </citation>
    <scope>NUCLEOTIDE SEQUENCE [LARGE SCALE GENOMIC DNA]</scope>
    <source>
        <strain evidence="3">Mm55</strain>
    </source>
</reference>
<organism evidence="3 4">
    <name type="scientific">Madurella mycetomatis</name>
    <dbReference type="NCBI Taxonomy" id="100816"/>
    <lineage>
        <taxon>Eukaryota</taxon>
        <taxon>Fungi</taxon>
        <taxon>Dikarya</taxon>
        <taxon>Ascomycota</taxon>
        <taxon>Pezizomycotina</taxon>
        <taxon>Sordariomycetes</taxon>
        <taxon>Sordariomycetidae</taxon>
        <taxon>Sordariales</taxon>
        <taxon>Sordariales incertae sedis</taxon>
        <taxon>Madurella</taxon>
    </lineage>
</organism>
<protein>
    <submittedName>
        <fullName evidence="3">Uncharacterized protein</fullName>
    </submittedName>
</protein>
<gene>
    <name evidence="3" type="ORF">MMYC01_201321</name>
    <name evidence="2" type="ORF">MMYC01_203363</name>
</gene>
<feature type="compositionally biased region" description="Basic and acidic residues" evidence="1">
    <location>
        <begin position="7"/>
        <end position="19"/>
    </location>
</feature>
<evidence type="ECO:0000256" key="1">
    <source>
        <dbReference type="SAM" id="MobiDB-lite"/>
    </source>
</evidence>
<feature type="region of interest" description="Disordered" evidence="1">
    <location>
        <begin position="91"/>
        <end position="226"/>
    </location>
</feature>
<evidence type="ECO:0000313" key="2">
    <source>
        <dbReference type="EMBL" id="KXX80312.1"/>
    </source>
</evidence>